<gene>
    <name evidence="3" type="ORF">Bfra_008962</name>
</gene>
<dbReference type="InterPro" id="IPR012965">
    <property type="entry name" value="Msb1/Mug8_dom"/>
</dbReference>
<feature type="compositionally biased region" description="Polar residues" evidence="1">
    <location>
        <begin position="601"/>
        <end position="610"/>
    </location>
</feature>
<sequence>MPNFFSRLKGKDGPTKASKKKGEDDVNDQVPAKPTWTDAWTRTTVEPEEIQNLVRGCTVELKSRGMQSDSELDIISPVIDYARSLGGREGNLLRSLPLDTPFLLLPFRPTSDPSAARTFIRNFFDKRQLSREMLAQELRLTEPMVLCSVLKWCWGRLAGGVVSWDAYELFKVGENDSRYARDAFVTFIPLSVDSDARKDIIFDFFDLLSAIAAHGKTNGLAGRKLSRYAGWWAFEHNDTGNGFEGGYKGWSTAADAASHLFFAYLRSLSPDSVSGTNGISKLPMSLQKLVQETEYPPERPSLLQQSTTKVVMIVNSVSPTPFALLRRANHFQYRDDDRALQQFSEFEDPVRALTDECRRVLRSISTTNQSQVSNSTESTGLRDASWSRFEDIGFSASFDDEMADDESTFLGPKKPKPIQGLRTTPANGGSKAGDRPTTPSWADFLSSGFVDDGPSSPPPLLLPPDKILPPINTRAGSSQSHQPRLESSKDLQPGELASITRFDLDDSFWWVWISSLAGEETVDRKASFGRCALIETTIKGGRWLVMEEMVKGAAPEPEAGAYIAEKKSFWGRTKKNKNSGKRRGSTGKTEMEKPGNLKPGYSQSTSASKTTIGLDQHARIQAAAIQLQQRQKKQEEEKGLAARRGRNDFEASSLKTNSVLTLQPMLKSEASPAMKWANKYDKDAVREAYLGSNFMGRGLGEGTMQSNGNSYDRQAALSPGLNSNRDLPLTPTTPTGRHSPLPPLPTGEDQAKEPRVPISPSNIHPLERKPVPLSPLNQNKPSMDVPRASMDHAPSSPETLDTPNKLKKNNPAAPGGFRGMFGRKKQAKPAPPNASQMAMNGKDGLKPEGKKHSLTRRFSRKKNSLKSPTSEKGNGSVSPAPPVASDEHTPVTPVTPMTPETPRRPSYEHSIADDLSRVDTVDAREARQEFSKFDQGPLEDFPAFVPTAESDTPRVSEDSGSPSNNARSQYEEANEEPQEEPLTQQISPQDKWAQIRKNVAEQKARNRELEEQSRIGHRPSTDNDDETSGEESEYSPPSKASSWGDILMDPAIESRVARIKARVAELTGNMETNNSSAPPPIRRKAL</sequence>
<dbReference type="PANTHER" id="PTHR28093:SF1">
    <property type="entry name" value="MORPHOGENESIS-RELATED PROTEIN MSB1"/>
    <property type="match status" value="1"/>
</dbReference>
<organism evidence="3 4">
    <name type="scientific">Botrytis fragariae</name>
    <dbReference type="NCBI Taxonomy" id="1964551"/>
    <lineage>
        <taxon>Eukaryota</taxon>
        <taxon>Fungi</taxon>
        <taxon>Dikarya</taxon>
        <taxon>Ascomycota</taxon>
        <taxon>Pezizomycotina</taxon>
        <taxon>Leotiomycetes</taxon>
        <taxon>Helotiales</taxon>
        <taxon>Sclerotiniaceae</taxon>
        <taxon>Botrytis</taxon>
    </lineage>
</organism>
<feature type="compositionally biased region" description="Polar residues" evidence="1">
    <location>
        <begin position="958"/>
        <end position="968"/>
    </location>
</feature>
<feature type="compositionally biased region" description="Basic and acidic residues" evidence="1">
    <location>
        <begin position="998"/>
        <end position="1014"/>
    </location>
</feature>
<dbReference type="GeneID" id="59263009"/>
<proteinExistence type="predicted"/>
<name>A0A8H6EH33_9HELO</name>
<feature type="region of interest" description="Disordered" evidence="1">
    <location>
        <begin position="466"/>
        <end position="492"/>
    </location>
</feature>
<dbReference type="Proteomes" id="UP000531561">
    <property type="component" value="Unassembled WGS sequence"/>
</dbReference>
<dbReference type="EMBL" id="JABFCT010000011">
    <property type="protein sequence ID" value="KAF5871936.1"/>
    <property type="molecule type" value="Genomic_DNA"/>
</dbReference>
<dbReference type="OrthoDB" id="3362494at2759"/>
<feature type="compositionally biased region" description="Basic and acidic residues" evidence="1">
    <location>
        <begin position="9"/>
        <end position="24"/>
    </location>
</feature>
<feature type="compositionally biased region" description="Low complexity" evidence="1">
    <location>
        <begin position="890"/>
        <end position="900"/>
    </location>
</feature>
<evidence type="ECO:0000259" key="2">
    <source>
        <dbReference type="Pfam" id="PF08101"/>
    </source>
</evidence>
<dbReference type="PANTHER" id="PTHR28093">
    <property type="entry name" value="MORPHOGENESIS-RELATED PROTEIN MSB1"/>
    <property type="match status" value="1"/>
</dbReference>
<feature type="compositionally biased region" description="Polar residues" evidence="1">
    <location>
        <begin position="865"/>
        <end position="877"/>
    </location>
</feature>
<feature type="region of interest" description="Disordered" evidence="1">
    <location>
        <begin position="627"/>
        <end position="649"/>
    </location>
</feature>
<keyword evidence="4" id="KW-1185">Reference proteome</keyword>
<feature type="compositionally biased region" description="Basic and acidic residues" evidence="1">
    <location>
        <begin position="901"/>
        <end position="932"/>
    </location>
</feature>
<accession>A0A8H6EH33</accession>
<feature type="region of interest" description="Disordered" evidence="1">
    <location>
        <begin position="1"/>
        <end position="33"/>
    </location>
</feature>
<feature type="region of interest" description="Disordered" evidence="1">
    <location>
        <begin position="705"/>
        <end position="1046"/>
    </location>
</feature>
<dbReference type="InterPro" id="IPR037508">
    <property type="entry name" value="Msb1/Mug8"/>
</dbReference>
<protein>
    <submittedName>
        <fullName evidence="3">Putative morphogenesis protein</fullName>
    </submittedName>
</protein>
<feature type="compositionally biased region" description="Basic residues" evidence="1">
    <location>
        <begin position="852"/>
        <end position="864"/>
    </location>
</feature>
<feature type="compositionally biased region" description="Basic residues" evidence="1">
    <location>
        <begin position="573"/>
        <end position="585"/>
    </location>
</feature>
<feature type="domain" description="Meiotically up-regulated protein Msb1/Mug8" evidence="2">
    <location>
        <begin position="97"/>
        <end position="549"/>
    </location>
</feature>
<dbReference type="AlphaFoldDB" id="A0A8H6EH33"/>
<dbReference type="Pfam" id="PF08101">
    <property type="entry name" value="Msb1-Mug8_dom"/>
    <property type="match status" value="1"/>
</dbReference>
<dbReference type="CDD" id="cd04401">
    <property type="entry name" value="RhoGAP_fMSB1"/>
    <property type="match status" value="1"/>
</dbReference>
<reference evidence="3 4" key="1">
    <citation type="journal article" date="2020" name="Phytopathology">
        <title>A high-quality genome resource of Botrytis fragariae, a new and rapidly spreading fungal pathogen causing strawberry gray mold in the U.S.A.</title>
        <authorList>
            <person name="Wu Y."/>
            <person name="Saski C.A."/>
            <person name="Schnabel G."/>
            <person name="Xiao S."/>
            <person name="Hu M."/>
        </authorList>
    </citation>
    <scope>NUCLEOTIDE SEQUENCE [LARGE SCALE GENOMIC DNA]</scope>
    <source>
        <strain evidence="3 4">BVB16</strain>
    </source>
</reference>
<evidence type="ECO:0000313" key="4">
    <source>
        <dbReference type="Proteomes" id="UP000531561"/>
    </source>
</evidence>
<feature type="compositionally biased region" description="Polar residues" evidence="1">
    <location>
        <begin position="720"/>
        <end position="736"/>
    </location>
</feature>
<comment type="caution">
    <text evidence="3">The sequence shown here is derived from an EMBL/GenBank/DDBJ whole genome shotgun (WGS) entry which is preliminary data.</text>
</comment>
<feature type="region of interest" description="Disordered" evidence="1">
    <location>
        <begin position="573"/>
        <end position="610"/>
    </location>
</feature>
<evidence type="ECO:0000313" key="3">
    <source>
        <dbReference type="EMBL" id="KAF5871936.1"/>
    </source>
</evidence>
<feature type="compositionally biased region" description="Acidic residues" evidence="1">
    <location>
        <begin position="1022"/>
        <end position="1033"/>
    </location>
</feature>
<evidence type="ECO:0000256" key="1">
    <source>
        <dbReference type="SAM" id="MobiDB-lite"/>
    </source>
</evidence>
<dbReference type="RefSeq" id="XP_037190883.1">
    <property type="nucleotide sequence ID" value="XM_037339317.1"/>
</dbReference>
<feature type="compositionally biased region" description="Basic and acidic residues" evidence="1">
    <location>
        <begin position="632"/>
        <end position="649"/>
    </location>
</feature>
<feature type="region of interest" description="Disordered" evidence="1">
    <location>
        <begin position="404"/>
        <end position="438"/>
    </location>
</feature>